<gene>
    <name evidence="3" type="ORF">Adt_26962</name>
</gene>
<feature type="region of interest" description="Disordered" evidence="1">
    <location>
        <begin position="1"/>
        <end position="62"/>
    </location>
</feature>
<dbReference type="InterPro" id="IPR006880">
    <property type="entry name" value="INO80B_C"/>
</dbReference>
<dbReference type="Pfam" id="PF04795">
    <property type="entry name" value="PAPA-1"/>
    <property type="match status" value="1"/>
</dbReference>
<feature type="compositionally biased region" description="Acidic residues" evidence="1">
    <location>
        <begin position="340"/>
        <end position="354"/>
    </location>
</feature>
<name>A0ABD1RWH8_9LAMI</name>
<dbReference type="Pfam" id="PF04438">
    <property type="entry name" value="zf-HIT"/>
    <property type="match status" value="1"/>
</dbReference>
<dbReference type="InterPro" id="IPR029523">
    <property type="entry name" value="INO80B/Ies2"/>
</dbReference>
<dbReference type="InterPro" id="IPR007529">
    <property type="entry name" value="Znf_HIT"/>
</dbReference>
<feature type="compositionally biased region" description="Basic and acidic residues" evidence="1">
    <location>
        <begin position="236"/>
        <end position="258"/>
    </location>
</feature>
<feature type="region of interest" description="Disordered" evidence="1">
    <location>
        <begin position="119"/>
        <end position="208"/>
    </location>
</feature>
<feature type="compositionally biased region" description="Low complexity" evidence="1">
    <location>
        <begin position="163"/>
        <end position="185"/>
    </location>
</feature>
<dbReference type="PANTHER" id="PTHR21561">
    <property type="entry name" value="INO80 COMPLEX SUBUNIT B"/>
    <property type="match status" value="1"/>
</dbReference>
<feature type="compositionally biased region" description="Basic and acidic residues" evidence="1">
    <location>
        <begin position="417"/>
        <end position="452"/>
    </location>
</feature>
<feature type="region of interest" description="Disordered" evidence="1">
    <location>
        <begin position="307"/>
        <end position="466"/>
    </location>
</feature>
<proteinExistence type="predicted"/>
<feature type="compositionally biased region" description="Basic residues" evidence="1">
    <location>
        <begin position="148"/>
        <end position="162"/>
    </location>
</feature>
<dbReference type="Proteomes" id="UP001604336">
    <property type="component" value="Unassembled WGS sequence"/>
</dbReference>
<keyword evidence="4" id="KW-1185">Reference proteome</keyword>
<sequence length="567" mass="63108">MDNFGGVGLSTVSKTVRRRRSNMNRRPSNESQSPQDYHDSLPSDHINDAPSDDSGDHDASPWRKELNLNHCISRASYTNLTEAETVLKNDDEDGGFGEPKELIKSSEEDLAAANWKSLKMKDNKTSEIVSGNDSRLSSDGTGNENKVKKVRLKVGRVTHTIHSKSSSEGSSVAGTSSAKSSPSDAVDPRHKVRLQDNLFKDGSPFRDEKGSLLGVPWKDFSKSGFSFGKVGSSQGEIKEADKYGRTQKNKYDSRKSSFDEASEEEEDDDEIRYLQKLKTSKMSASHNTGYGVETGSQKLRKISGVMDRDIDGHDVGVRDYNFSSSSKESKKSRTGRVPEDIDYAEEEESVSDVELEPKKKNQIKESFDVSGFSKGERAITTRRQALQKGRDTSMSSGASFIEFPDGLPPAPPRKQKEKLSEMEHQLKRAEAAQRRRIQNEKAARESEAEAIRKILGQDSSRKRREEKIKKRKEELAQEKTAKVAAVESNVVRWVIGPSGTIVTFPDGIGLPSIFEPKHSSYPPPREKCAGPSCTNAYKYRDSESNLPLCSLQCYKAIHEKTRHLTAC</sequence>
<feature type="compositionally biased region" description="Basic and acidic residues" evidence="1">
    <location>
        <begin position="355"/>
        <end position="367"/>
    </location>
</feature>
<protein>
    <submittedName>
        <fullName evidence="3">HIT zinc finger</fullName>
    </submittedName>
</protein>
<evidence type="ECO:0000259" key="2">
    <source>
        <dbReference type="SMART" id="SM01406"/>
    </source>
</evidence>
<dbReference type="SMART" id="SM01406">
    <property type="entry name" value="PAPA-1"/>
    <property type="match status" value="1"/>
</dbReference>
<dbReference type="AlphaFoldDB" id="A0ABD1RWH8"/>
<accession>A0ABD1RWH8</accession>
<feature type="compositionally biased region" description="Acidic residues" evidence="1">
    <location>
        <begin position="260"/>
        <end position="270"/>
    </location>
</feature>
<evidence type="ECO:0000313" key="4">
    <source>
        <dbReference type="Proteomes" id="UP001604336"/>
    </source>
</evidence>
<dbReference type="CDD" id="cd23021">
    <property type="entry name" value="zf-HIT_IN80B"/>
    <property type="match status" value="1"/>
</dbReference>
<feature type="domain" description="INO80 complex subunit B-like conserved region" evidence="2">
    <location>
        <begin position="423"/>
        <end position="508"/>
    </location>
</feature>
<feature type="compositionally biased region" description="Polar residues" evidence="1">
    <location>
        <begin position="126"/>
        <end position="144"/>
    </location>
</feature>
<reference evidence="4" key="1">
    <citation type="submission" date="2024-07" db="EMBL/GenBank/DDBJ databases">
        <title>Two chromosome-level genome assemblies of Korean endemic species Abeliophyllum distichum and Forsythia ovata (Oleaceae).</title>
        <authorList>
            <person name="Jang H."/>
        </authorList>
    </citation>
    <scope>NUCLEOTIDE SEQUENCE [LARGE SCALE GENOMIC DNA]</scope>
</reference>
<dbReference type="PANTHER" id="PTHR21561:SF14">
    <property type="entry name" value="HIT ZINC FINGER AND PAPA-1-LIKE DOMAIN-CONTAINING PROTEIN"/>
    <property type="match status" value="1"/>
</dbReference>
<organism evidence="3 4">
    <name type="scientific">Abeliophyllum distichum</name>
    <dbReference type="NCBI Taxonomy" id="126358"/>
    <lineage>
        <taxon>Eukaryota</taxon>
        <taxon>Viridiplantae</taxon>
        <taxon>Streptophyta</taxon>
        <taxon>Embryophyta</taxon>
        <taxon>Tracheophyta</taxon>
        <taxon>Spermatophyta</taxon>
        <taxon>Magnoliopsida</taxon>
        <taxon>eudicotyledons</taxon>
        <taxon>Gunneridae</taxon>
        <taxon>Pentapetalae</taxon>
        <taxon>asterids</taxon>
        <taxon>lamiids</taxon>
        <taxon>Lamiales</taxon>
        <taxon>Oleaceae</taxon>
        <taxon>Forsythieae</taxon>
        <taxon>Abeliophyllum</taxon>
    </lineage>
</organism>
<comment type="caution">
    <text evidence="3">The sequence shown here is derived from an EMBL/GenBank/DDBJ whole genome shotgun (WGS) entry which is preliminary data.</text>
</comment>
<evidence type="ECO:0000313" key="3">
    <source>
        <dbReference type="EMBL" id="KAL2491334.1"/>
    </source>
</evidence>
<feature type="compositionally biased region" description="Basic and acidic residues" evidence="1">
    <location>
        <begin position="36"/>
        <end position="47"/>
    </location>
</feature>
<evidence type="ECO:0000256" key="1">
    <source>
        <dbReference type="SAM" id="MobiDB-lite"/>
    </source>
</evidence>
<feature type="compositionally biased region" description="Basic and acidic residues" evidence="1">
    <location>
        <begin position="307"/>
        <end position="317"/>
    </location>
</feature>
<feature type="compositionally biased region" description="Basic and acidic residues" evidence="1">
    <location>
        <begin position="327"/>
        <end position="339"/>
    </location>
</feature>
<dbReference type="EMBL" id="JBFOLK010000008">
    <property type="protein sequence ID" value="KAL2491334.1"/>
    <property type="molecule type" value="Genomic_DNA"/>
</dbReference>
<feature type="region of interest" description="Disordered" evidence="1">
    <location>
        <begin position="226"/>
        <end position="271"/>
    </location>
</feature>